<dbReference type="InParanoid" id="A0A0C3FJC0"/>
<dbReference type="EMBL" id="KN833007">
    <property type="protein sequence ID" value="KIM79884.1"/>
    <property type="molecule type" value="Genomic_DNA"/>
</dbReference>
<proteinExistence type="predicted"/>
<organism evidence="1 2">
    <name type="scientific">Piloderma croceum (strain F 1598)</name>
    <dbReference type="NCBI Taxonomy" id="765440"/>
    <lineage>
        <taxon>Eukaryota</taxon>
        <taxon>Fungi</taxon>
        <taxon>Dikarya</taxon>
        <taxon>Basidiomycota</taxon>
        <taxon>Agaricomycotina</taxon>
        <taxon>Agaricomycetes</taxon>
        <taxon>Agaricomycetidae</taxon>
        <taxon>Atheliales</taxon>
        <taxon>Atheliaceae</taxon>
        <taxon>Piloderma</taxon>
    </lineage>
</organism>
<sequence>MFTRPTWKVALAKQYQLYTPCCFQPQRLRTETPDTQLWNILSHPVKTLFRPRRDLGRRR</sequence>
<dbReference type="AlphaFoldDB" id="A0A0C3FJC0"/>
<accession>A0A0C3FJC0</accession>
<protein>
    <submittedName>
        <fullName evidence="1">Uncharacterized protein</fullName>
    </submittedName>
</protein>
<reference evidence="2" key="2">
    <citation type="submission" date="2015-01" db="EMBL/GenBank/DDBJ databases">
        <title>Evolutionary Origins and Diversification of the Mycorrhizal Mutualists.</title>
        <authorList>
            <consortium name="DOE Joint Genome Institute"/>
            <consortium name="Mycorrhizal Genomics Consortium"/>
            <person name="Kohler A."/>
            <person name="Kuo A."/>
            <person name="Nagy L.G."/>
            <person name="Floudas D."/>
            <person name="Copeland A."/>
            <person name="Barry K.W."/>
            <person name="Cichocki N."/>
            <person name="Veneault-Fourrey C."/>
            <person name="LaButti K."/>
            <person name="Lindquist E.A."/>
            <person name="Lipzen A."/>
            <person name="Lundell T."/>
            <person name="Morin E."/>
            <person name="Murat C."/>
            <person name="Riley R."/>
            <person name="Ohm R."/>
            <person name="Sun H."/>
            <person name="Tunlid A."/>
            <person name="Henrissat B."/>
            <person name="Grigoriev I.V."/>
            <person name="Hibbett D.S."/>
            <person name="Martin F."/>
        </authorList>
    </citation>
    <scope>NUCLEOTIDE SEQUENCE [LARGE SCALE GENOMIC DNA]</scope>
    <source>
        <strain evidence="2">F 1598</strain>
    </source>
</reference>
<evidence type="ECO:0000313" key="2">
    <source>
        <dbReference type="Proteomes" id="UP000054166"/>
    </source>
</evidence>
<evidence type="ECO:0000313" key="1">
    <source>
        <dbReference type="EMBL" id="KIM79884.1"/>
    </source>
</evidence>
<gene>
    <name evidence="1" type="ORF">PILCRDRAFT_547844</name>
</gene>
<name>A0A0C3FJC0_PILCF</name>
<dbReference type="Proteomes" id="UP000054166">
    <property type="component" value="Unassembled WGS sequence"/>
</dbReference>
<reference evidence="1 2" key="1">
    <citation type="submission" date="2014-04" db="EMBL/GenBank/DDBJ databases">
        <authorList>
            <consortium name="DOE Joint Genome Institute"/>
            <person name="Kuo A."/>
            <person name="Tarkka M."/>
            <person name="Buscot F."/>
            <person name="Kohler A."/>
            <person name="Nagy L.G."/>
            <person name="Floudas D."/>
            <person name="Copeland A."/>
            <person name="Barry K.W."/>
            <person name="Cichocki N."/>
            <person name="Veneault-Fourrey C."/>
            <person name="LaButti K."/>
            <person name="Lindquist E.A."/>
            <person name="Lipzen A."/>
            <person name="Lundell T."/>
            <person name="Morin E."/>
            <person name="Murat C."/>
            <person name="Sun H."/>
            <person name="Tunlid A."/>
            <person name="Henrissat B."/>
            <person name="Grigoriev I.V."/>
            <person name="Hibbett D.S."/>
            <person name="Martin F."/>
            <person name="Nordberg H.P."/>
            <person name="Cantor M.N."/>
            <person name="Hua S.X."/>
        </authorList>
    </citation>
    <scope>NUCLEOTIDE SEQUENCE [LARGE SCALE GENOMIC DNA]</scope>
    <source>
        <strain evidence="1 2">F 1598</strain>
    </source>
</reference>
<keyword evidence="2" id="KW-1185">Reference proteome</keyword>
<dbReference type="HOGENOM" id="CLU_2961653_0_0_1"/>